<evidence type="ECO:0000256" key="10">
    <source>
        <dbReference type="SAM" id="Phobius"/>
    </source>
</evidence>
<dbReference type="PANTHER" id="PTHR11532:SF62">
    <property type="entry name" value="CARBOXYPEPTIDASE D"/>
    <property type="match status" value="1"/>
</dbReference>
<feature type="domain" description="Peptidase M14" evidence="11">
    <location>
        <begin position="130"/>
        <end position="427"/>
    </location>
</feature>
<comment type="cofactor">
    <cofactor evidence="1">
        <name>Zn(2+)</name>
        <dbReference type="ChEBI" id="CHEBI:29105"/>
    </cofactor>
</comment>
<feature type="active site" description="Proton donor/acceptor" evidence="9">
    <location>
        <position position="397"/>
    </location>
</feature>
<dbReference type="Gene3D" id="3.40.630.10">
    <property type="entry name" value="Zn peptidases"/>
    <property type="match status" value="1"/>
</dbReference>
<dbReference type="InterPro" id="IPR057246">
    <property type="entry name" value="CARBOXYPEPT_ZN_1"/>
</dbReference>
<dbReference type="OrthoDB" id="10249045at2759"/>
<dbReference type="Gene3D" id="2.60.40.1120">
    <property type="entry name" value="Carboxypeptidase-like, regulatory domain"/>
    <property type="match status" value="1"/>
</dbReference>
<keyword evidence="13" id="KW-1185">Reference proteome</keyword>
<dbReference type="SMART" id="SM00631">
    <property type="entry name" value="Zn_pept"/>
    <property type="match status" value="1"/>
</dbReference>
<dbReference type="EMBL" id="CANHGI010000001">
    <property type="protein sequence ID" value="CAI5437434.1"/>
    <property type="molecule type" value="Genomic_DNA"/>
</dbReference>
<dbReference type="SUPFAM" id="SSF53187">
    <property type="entry name" value="Zn-dependent exopeptidases"/>
    <property type="match status" value="1"/>
</dbReference>
<keyword evidence="7" id="KW-0862">Zinc</keyword>
<dbReference type="FunFam" id="3.40.630.10:FF:000020">
    <property type="entry name" value="Carboxypeptidase D"/>
    <property type="match status" value="1"/>
</dbReference>
<evidence type="ECO:0000256" key="6">
    <source>
        <dbReference type="ARBA" id="ARBA00022801"/>
    </source>
</evidence>
<organism evidence="12 13">
    <name type="scientific">Caenorhabditis angaria</name>
    <dbReference type="NCBI Taxonomy" id="860376"/>
    <lineage>
        <taxon>Eukaryota</taxon>
        <taxon>Metazoa</taxon>
        <taxon>Ecdysozoa</taxon>
        <taxon>Nematoda</taxon>
        <taxon>Chromadorea</taxon>
        <taxon>Rhabditida</taxon>
        <taxon>Rhabditina</taxon>
        <taxon>Rhabditomorpha</taxon>
        <taxon>Rhabditoidea</taxon>
        <taxon>Rhabditidae</taxon>
        <taxon>Peloderinae</taxon>
        <taxon>Caenorhabditis</taxon>
    </lineage>
</organism>
<dbReference type="Pfam" id="PF13620">
    <property type="entry name" value="CarboxypepD_reg"/>
    <property type="match status" value="1"/>
</dbReference>
<proteinExistence type="inferred from homology"/>
<evidence type="ECO:0000256" key="9">
    <source>
        <dbReference type="PROSITE-ProRule" id="PRU01379"/>
    </source>
</evidence>
<dbReference type="PROSITE" id="PS00133">
    <property type="entry name" value="CARBOXYPEPT_ZN_2"/>
    <property type="match status" value="1"/>
</dbReference>
<keyword evidence="10" id="KW-0812">Transmembrane</keyword>
<evidence type="ECO:0000256" key="2">
    <source>
        <dbReference type="ARBA" id="ARBA00005988"/>
    </source>
</evidence>
<keyword evidence="8" id="KW-0325">Glycoprotein</keyword>
<evidence type="ECO:0000259" key="11">
    <source>
        <dbReference type="PROSITE" id="PS52035"/>
    </source>
</evidence>
<evidence type="ECO:0000256" key="5">
    <source>
        <dbReference type="ARBA" id="ARBA00022723"/>
    </source>
</evidence>
<dbReference type="InterPro" id="IPR000834">
    <property type="entry name" value="Peptidase_M14"/>
</dbReference>
<comment type="similarity">
    <text evidence="2 9">Belongs to the peptidase M14 family.</text>
</comment>
<dbReference type="AlphaFoldDB" id="A0A9P1MRW1"/>
<keyword evidence="10" id="KW-1133">Transmembrane helix</keyword>
<name>A0A9P1MRW1_9PELO</name>
<dbReference type="Pfam" id="PF00246">
    <property type="entry name" value="Peptidase_M14"/>
    <property type="match status" value="1"/>
</dbReference>
<evidence type="ECO:0000256" key="1">
    <source>
        <dbReference type="ARBA" id="ARBA00001947"/>
    </source>
</evidence>
<evidence type="ECO:0000256" key="8">
    <source>
        <dbReference type="ARBA" id="ARBA00023180"/>
    </source>
</evidence>
<comment type="caution">
    <text evidence="12">The sequence shown here is derived from an EMBL/GenBank/DDBJ whole genome shotgun (WGS) entry which is preliminary data.</text>
</comment>
<evidence type="ECO:0000256" key="4">
    <source>
        <dbReference type="ARBA" id="ARBA00022670"/>
    </source>
</evidence>
<dbReference type="PROSITE" id="PS52035">
    <property type="entry name" value="PEPTIDASE_M14"/>
    <property type="match status" value="1"/>
</dbReference>
<dbReference type="GO" id="GO:0016485">
    <property type="term" value="P:protein processing"/>
    <property type="evidence" value="ECO:0007669"/>
    <property type="project" value="TreeGrafter"/>
</dbReference>
<feature type="transmembrane region" description="Helical" evidence="10">
    <location>
        <begin position="1003"/>
        <end position="1021"/>
    </location>
</feature>
<protein>
    <recommendedName>
        <fullName evidence="11">Peptidase M14 domain-containing protein</fullName>
    </recommendedName>
</protein>
<dbReference type="PRINTS" id="PR00765">
    <property type="entry name" value="CRBOXYPTASEA"/>
</dbReference>
<keyword evidence="4" id="KW-0645">Protease</keyword>
<dbReference type="InterPro" id="IPR008969">
    <property type="entry name" value="CarboxyPept-like_regulatory"/>
</dbReference>
<dbReference type="InterPro" id="IPR050753">
    <property type="entry name" value="Peptidase_M14_domain"/>
</dbReference>
<evidence type="ECO:0000256" key="3">
    <source>
        <dbReference type="ARBA" id="ARBA00022645"/>
    </source>
</evidence>
<gene>
    <name evidence="12" type="ORF">CAMP_LOCUS71</name>
</gene>
<sequence length="1066" mass="118799">MLSTTINSSRISKLAASKRAPSDNASCGYGWLPTNALHQTIQVVDTPRSKMGFRAQILLILLPILGLAQDLDLSWKADIFASQMEKQMEENDALTRYFGNSKKDTNYFPSWESMKQKVGNFENVNSTKIRNHNYSDMTAWLKQVSLNYPNITHLYSAGKSVEGRELWVLIVSDNPREHELLEPELKIVGNMHGNEVVGREALLYLIDVLCQNYGKNEYLTDLVNSSRMHFMPSMNPDGYEKGLPGDRIGYMGRANANDVDLNRNFPAMYPEHREQSGGTDPEKENIAVMSWLKAYPFVLSANLHGGSLVANYPYDDSVTGKDGIYTMSPDDKLFVELSYRYARAHTKMWKTGRRCGLSADGDNFINGITNGAGWYHLAGGMQDWQYEHTNSLEITIEMGCFKFPTDDMLPKLWEEHQFSMLSFLEMGLSGIYGIVKDRNNNPLANATISIENGKDIKATEKGEYWRLLSPGDHTITVTASGVETDSFTVTVAAGERSVRHDVTLLGCGDNETRSDLYVRGNGKNRIVITSFDDLGKQVIQQLAVLTCSADFSFDKDLTVMLIPKSDDGLKTRIKEFDPAVVLIISEGFVETVTFSVSENEPRLFDKSKLDESLTKAIGNSGECERKLLESKLALHVDGLQLKKPFELGIGIGCSAGDLSKKAATVGTITNVIKNELTKDSVSEFSIVPSAQPTDHFTPDRTILVTDAAVAQLEKNKCVTEIGGSPLRLYQMGSGKAPYTLIASVEKRTEAMVYEMMSTWCNEENKVKNEILHDSTLIFLPEIPHTQLNCHDYETISPFKPLIDDVLVAVPKIDFTIILSTGGMKVRFINETLGVAQRIAEVYKSGHDSMRGSVSDGCSRSMRNQQESIKEFSWNDEVSRMDNSGVEHRTDKIDAVLAQVGCCYENMASGHLYSENRQSLLNSLKERTRGVRIIGGIAGMSVSVDHMHASLPLVNGERFIALPNGEHTVKVRTAGGQTFTKFTVEISDQNMTIEKQLNKSSSNLLIVAICSLLLLIACLFMCRQRVTSVLNRRGFFNGIGSKKGFERIPLYKSDDEDEEDVFEFQKL</sequence>
<keyword evidence="10" id="KW-0472">Membrane</keyword>
<evidence type="ECO:0000313" key="12">
    <source>
        <dbReference type="EMBL" id="CAI5437434.1"/>
    </source>
</evidence>
<dbReference type="CDD" id="cd03858">
    <property type="entry name" value="M14_CP_N-E_like"/>
    <property type="match status" value="1"/>
</dbReference>
<dbReference type="PANTHER" id="PTHR11532">
    <property type="entry name" value="PROTEASE M14 CARBOXYPEPTIDASE"/>
    <property type="match status" value="1"/>
</dbReference>
<keyword evidence="3" id="KW-0121">Carboxypeptidase</keyword>
<keyword evidence="6" id="KW-0378">Hydrolase</keyword>
<dbReference type="PROSITE" id="PS00132">
    <property type="entry name" value="CARBOXYPEPT_ZN_1"/>
    <property type="match status" value="1"/>
</dbReference>
<keyword evidence="5" id="KW-0479">Metal-binding</keyword>
<dbReference type="InterPro" id="IPR057247">
    <property type="entry name" value="CARBOXYPEPT_ZN_2"/>
</dbReference>
<dbReference type="GO" id="GO:0008270">
    <property type="term" value="F:zinc ion binding"/>
    <property type="evidence" value="ECO:0007669"/>
    <property type="project" value="InterPro"/>
</dbReference>
<dbReference type="CDD" id="cd11308">
    <property type="entry name" value="Peptidase_M14NE-CP-C_like"/>
    <property type="match status" value="1"/>
</dbReference>
<dbReference type="GO" id="GO:0005615">
    <property type="term" value="C:extracellular space"/>
    <property type="evidence" value="ECO:0007669"/>
    <property type="project" value="TreeGrafter"/>
</dbReference>
<evidence type="ECO:0000313" key="13">
    <source>
        <dbReference type="Proteomes" id="UP001152747"/>
    </source>
</evidence>
<dbReference type="Proteomes" id="UP001152747">
    <property type="component" value="Unassembled WGS sequence"/>
</dbReference>
<dbReference type="SUPFAM" id="SSF49464">
    <property type="entry name" value="Carboxypeptidase regulatory domain-like"/>
    <property type="match status" value="1"/>
</dbReference>
<dbReference type="GO" id="GO:0006518">
    <property type="term" value="P:peptide metabolic process"/>
    <property type="evidence" value="ECO:0007669"/>
    <property type="project" value="TreeGrafter"/>
</dbReference>
<accession>A0A9P1MRW1</accession>
<evidence type="ECO:0000256" key="7">
    <source>
        <dbReference type="ARBA" id="ARBA00022833"/>
    </source>
</evidence>
<reference evidence="12" key="1">
    <citation type="submission" date="2022-11" db="EMBL/GenBank/DDBJ databases">
        <authorList>
            <person name="Kikuchi T."/>
        </authorList>
    </citation>
    <scope>NUCLEOTIDE SEQUENCE</scope>
    <source>
        <strain evidence="12">PS1010</strain>
    </source>
</reference>
<dbReference type="GO" id="GO:0004181">
    <property type="term" value="F:metallocarboxypeptidase activity"/>
    <property type="evidence" value="ECO:0007669"/>
    <property type="project" value="InterPro"/>
</dbReference>